<dbReference type="eggNOG" id="ENOG5030ITM">
    <property type="taxonomic scope" value="Bacteria"/>
</dbReference>
<name>D8GJI7_CLOLD</name>
<evidence type="ECO:0000313" key="3">
    <source>
        <dbReference type="EMBL" id="ADK15148.1"/>
    </source>
</evidence>
<evidence type="ECO:0000313" key="4">
    <source>
        <dbReference type="Proteomes" id="UP000001656"/>
    </source>
</evidence>
<feature type="domain" description="Potassium channel" evidence="2">
    <location>
        <begin position="245"/>
        <end position="292"/>
    </location>
</feature>
<protein>
    <recommendedName>
        <fullName evidence="2">Potassium channel domain-containing protein</fullName>
    </recommendedName>
</protein>
<dbReference type="HOGENOM" id="CLU_939093_0_0_9"/>
<dbReference type="Gene3D" id="1.10.287.70">
    <property type="match status" value="1"/>
</dbReference>
<keyword evidence="1" id="KW-1133">Transmembrane helix</keyword>
<dbReference type="Pfam" id="PF07885">
    <property type="entry name" value="Ion_trans_2"/>
    <property type="match status" value="1"/>
</dbReference>
<dbReference type="InterPro" id="IPR013099">
    <property type="entry name" value="K_chnl_dom"/>
</dbReference>
<feature type="transmembrane region" description="Helical" evidence="1">
    <location>
        <begin position="273"/>
        <end position="295"/>
    </location>
</feature>
<feature type="transmembrane region" description="Helical" evidence="1">
    <location>
        <begin position="20"/>
        <end position="39"/>
    </location>
</feature>
<evidence type="ECO:0000256" key="1">
    <source>
        <dbReference type="SAM" id="Phobius"/>
    </source>
</evidence>
<reference evidence="3 4" key="1">
    <citation type="journal article" date="2010" name="Proc. Natl. Acad. Sci. U.S.A.">
        <title>Clostridium ljungdahlii represents a microbial production platform based on syngas.</title>
        <authorList>
            <person name="Kopke M."/>
            <person name="Held C."/>
            <person name="Hujer S."/>
            <person name="Liesegang H."/>
            <person name="Wiezer A."/>
            <person name="Wollherr A."/>
            <person name="Ehrenreich A."/>
            <person name="Liebl W."/>
            <person name="Gottschalk G."/>
            <person name="Durre P."/>
        </authorList>
    </citation>
    <scope>NUCLEOTIDE SEQUENCE [LARGE SCALE GENOMIC DNA]</scope>
    <source>
        <strain evidence="4">ATCC 55383 / DSM 13528 / PETC</strain>
    </source>
</reference>
<dbReference type="EMBL" id="CP001666">
    <property type="protein sequence ID" value="ADK15148.1"/>
    <property type="molecule type" value="Genomic_DNA"/>
</dbReference>
<sequence>MFMKKFISIYKIKKKTILSVLAFSYVTVLLLFGLIYWNIANNSRGDFFVFQKDVNMTTKIDAFKKNLNIKIKSRELKSTVEDLINSDEYKRPFSNLEIVDDSGSSINVFSFDKSLGKLWANYYSTLLKDKGVTHISLEDMGEDRVNSKFNSCKLKICFYTVNENETYKSFNCYKKSQANKLKKVDTKYMWVNDYTMFKSKFFKEDYFYYPLSFYFPKLVENSISFLDNSPLVLKSVVCGNFKYPIENFIYFSAVTITTLGYGDILPNSTIVRFMVIMETILGIIIVGTFTSCLFWNRN</sequence>
<dbReference type="AlphaFoldDB" id="D8GJI7"/>
<dbReference type="STRING" id="748727.CLJU_c20860"/>
<proteinExistence type="predicted"/>
<keyword evidence="1" id="KW-0812">Transmembrane</keyword>
<dbReference type="KEGG" id="clj:CLJU_c20860"/>
<gene>
    <name evidence="3" type="ordered locus">CLJU_c20860</name>
</gene>
<evidence type="ECO:0000259" key="2">
    <source>
        <dbReference type="Pfam" id="PF07885"/>
    </source>
</evidence>
<dbReference type="SUPFAM" id="SSF81324">
    <property type="entry name" value="Voltage-gated potassium channels"/>
    <property type="match status" value="1"/>
</dbReference>
<organism evidence="3 4">
    <name type="scientific">Clostridium ljungdahlii (strain ATCC 55383 / DSM 13528 / PETC)</name>
    <dbReference type="NCBI Taxonomy" id="748727"/>
    <lineage>
        <taxon>Bacteria</taxon>
        <taxon>Bacillati</taxon>
        <taxon>Bacillota</taxon>
        <taxon>Clostridia</taxon>
        <taxon>Eubacteriales</taxon>
        <taxon>Clostridiaceae</taxon>
        <taxon>Clostridium</taxon>
    </lineage>
</organism>
<accession>D8GJI7</accession>
<dbReference type="Proteomes" id="UP000001656">
    <property type="component" value="Chromosome"/>
</dbReference>
<keyword evidence="1" id="KW-0472">Membrane</keyword>